<protein>
    <submittedName>
        <fullName evidence="1">Uncharacterized protein</fullName>
    </submittedName>
</protein>
<dbReference type="EMBL" id="MU274915">
    <property type="protein sequence ID" value="KAI0088158.1"/>
    <property type="molecule type" value="Genomic_DNA"/>
</dbReference>
<evidence type="ECO:0000313" key="1">
    <source>
        <dbReference type="EMBL" id="KAI0088158.1"/>
    </source>
</evidence>
<organism evidence="1 2">
    <name type="scientific">Irpex rosettiformis</name>
    <dbReference type="NCBI Taxonomy" id="378272"/>
    <lineage>
        <taxon>Eukaryota</taxon>
        <taxon>Fungi</taxon>
        <taxon>Dikarya</taxon>
        <taxon>Basidiomycota</taxon>
        <taxon>Agaricomycotina</taxon>
        <taxon>Agaricomycetes</taxon>
        <taxon>Polyporales</taxon>
        <taxon>Irpicaceae</taxon>
        <taxon>Irpex</taxon>
    </lineage>
</organism>
<sequence length="395" mass="45300">MSGDIRETLETQFDELNKLYSDHLHAVQDLQEVLISDILPGLADERGWDEDEINYAREWLTDTESVFRMLKRHKFTTSIAMETLRMTLPWRLNTLPPWSARSPSPYLRCLPVDARDPFGRPIIIIQLSGLWSTGEDLKVSIYHNIELMRLHLVRLNEREPGACPILQYVALLDIRGLAFNGQSVQLLSWFVHEVIPKFPGLLASALVLNYSWAQVGLWNLAKRLLPASALQKVFFPTNEELKALLTLAVLPKDWDGDLPCVADIENILQDYALPSPLYSPLSPMPDAESTPPQGATTSAPPNILSSTSLLNPFFGYPVSYTETDLSASTPNLRHGRRRKRDLVYTLLRLWWSRWKNHIRFFLFLLFLVFATWKRRRISTLLRIPRLGKPLGLLLH</sequence>
<gene>
    <name evidence="1" type="ORF">BDY19DRAFT_1010025</name>
</gene>
<accession>A0ACB8U1I0</accession>
<proteinExistence type="predicted"/>
<evidence type="ECO:0000313" key="2">
    <source>
        <dbReference type="Proteomes" id="UP001055072"/>
    </source>
</evidence>
<reference evidence="1" key="1">
    <citation type="journal article" date="2021" name="Environ. Microbiol.">
        <title>Gene family expansions and transcriptome signatures uncover fungal adaptations to wood decay.</title>
        <authorList>
            <person name="Hage H."/>
            <person name="Miyauchi S."/>
            <person name="Viragh M."/>
            <person name="Drula E."/>
            <person name="Min B."/>
            <person name="Chaduli D."/>
            <person name="Navarro D."/>
            <person name="Favel A."/>
            <person name="Norest M."/>
            <person name="Lesage-Meessen L."/>
            <person name="Balint B."/>
            <person name="Merenyi Z."/>
            <person name="de Eugenio L."/>
            <person name="Morin E."/>
            <person name="Martinez A.T."/>
            <person name="Baldrian P."/>
            <person name="Stursova M."/>
            <person name="Martinez M.J."/>
            <person name="Novotny C."/>
            <person name="Magnuson J.K."/>
            <person name="Spatafora J.W."/>
            <person name="Maurice S."/>
            <person name="Pangilinan J."/>
            <person name="Andreopoulos W."/>
            <person name="LaButti K."/>
            <person name="Hundley H."/>
            <person name="Na H."/>
            <person name="Kuo A."/>
            <person name="Barry K."/>
            <person name="Lipzen A."/>
            <person name="Henrissat B."/>
            <person name="Riley R."/>
            <person name="Ahrendt S."/>
            <person name="Nagy L.G."/>
            <person name="Grigoriev I.V."/>
            <person name="Martin F."/>
            <person name="Rosso M.N."/>
        </authorList>
    </citation>
    <scope>NUCLEOTIDE SEQUENCE</scope>
    <source>
        <strain evidence="1">CBS 384.51</strain>
    </source>
</reference>
<keyword evidence="2" id="KW-1185">Reference proteome</keyword>
<dbReference type="Proteomes" id="UP001055072">
    <property type="component" value="Unassembled WGS sequence"/>
</dbReference>
<comment type="caution">
    <text evidence="1">The sequence shown here is derived from an EMBL/GenBank/DDBJ whole genome shotgun (WGS) entry which is preliminary data.</text>
</comment>
<name>A0ACB8U1I0_9APHY</name>